<dbReference type="EnsemblFungi" id="FOXG_07184T0">
    <property type="protein sequence ID" value="FOXG_07184P0"/>
    <property type="gene ID" value="FOXG_07184"/>
</dbReference>
<dbReference type="Pfam" id="PF12396">
    <property type="entry name" value="DUF3659"/>
    <property type="match status" value="1"/>
</dbReference>
<sequence>MGLIVPIAANLESVPRSGAGVLNDAGDVLDDAGNIVEKIADTYNLKNLMGNTVNTTSDVVSSSGDVLGKIMPIGQGKPEEEDDSHDEGKSEYTTQSKDKKSGGLGDTVGSVIGAVGDTAKEATEGVGDTELGTTAIPVAASSPLELDKLASTLVSLLQSAAKAAGRSARKGARNAPWWTEECALAAAGYQAIRKLYPLGFNQEVQITKRDFHHVVRHAKRLYWRNLINSFSDSSSVFKAVRWLRSPGAFQPPPLQVDDIVYETQLDKANALRRATLERRTAEDDIQDP</sequence>
<dbReference type="AlphaFoldDB" id="A0A0D2XT82"/>
<dbReference type="InterPro" id="IPR022124">
    <property type="entry name" value="DUF3659"/>
</dbReference>
<accession>A0A0D2XT82</accession>
<feature type="compositionally biased region" description="Basic and acidic residues" evidence="1">
    <location>
        <begin position="86"/>
        <end position="101"/>
    </location>
</feature>
<feature type="region of interest" description="Disordered" evidence="1">
    <location>
        <begin position="69"/>
        <end position="105"/>
    </location>
</feature>
<evidence type="ECO:0000313" key="2">
    <source>
        <dbReference type="EnsemblFungi" id="FOXG_07184P0"/>
    </source>
</evidence>
<protein>
    <submittedName>
        <fullName evidence="2">Uncharacterized protein</fullName>
    </submittedName>
</protein>
<dbReference type="Proteomes" id="UP000002489">
    <property type="component" value="Unassembled WGS sequence"/>
</dbReference>
<proteinExistence type="predicted"/>
<evidence type="ECO:0000256" key="1">
    <source>
        <dbReference type="SAM" id="MobiDB-lite"/>
    </source>
</evidence>
<reference evidence="2" key="2">
    <citation type="submission" date="2025-08" db="UniProtKB">
        <authorList>
            <consortium name="EnsemblFungi"/>
        </authorList>
    </citation>
    <scope>IDENTIFICATION</scope>
    <source>
        <strain evidence="2">4287 / CBS 123668 / FGSC 9935 / NRRL 34936</strain>
    </source>
</reference>
<name>A0A0D2XT82_FUSOF</name>
<organism evidence="2 3">
    <name type="scientific">Fusarium oxysporum (strain Fo5176)</name>
    <name type="common">Fusarium vascular wilt</name>
    <dbReference type="NCBI Taxonomy" id="660025"/>
    <lineage>
        <taxon>Eukaryota</taxon>
        <taxon>Fungi</taxon>
        <taxon>Dikarya</taxon>
        <taxon>Ascomycota</taxon>
        <taxon>Pezizomycotina</taxon>
        <taxon>Sordariomycetes</taxon>
        <taxon>Hypocreomycetidae</taxon>
        <taxon>Hypocreales</taxon>
        <taxon>Nectriaceae</taxon>
        <taxon>Fusarium</taxon>
        <taxon>Fusarium oxysporum species complex</taxon>
    </lineage>
</organism>
<evidence type="ECO:0000313" key="3">
    <source>
        <dbReference type="Proteomes" id="UP000002489"/>
    </source>
</evidence>
<reference evidence="3" key="1">
    <citation type="journal article" date="2012" name="Mol. Plant Microbe Interact.">
        <title>A highly conserved effector in Fusarium oxysporum is required for full virulence on Arabidopsis.</title>
        <authorList>
            <person name="Thatcher L.F."/>
            <person name="Gardiner D.M."/>
            <person name="Kazan K."/>
            <person name="Manners J."/>
        </authorList>
    </citation>
    <scope>NUCLEOTIDE SEQUENCE [LARGE SCALE GENOMIC DNA]</scope>
    <source>
        <strain evidence="3">Fo5176</strain>
    </source>
</reference>